<dbReference type="InterPro" id="IPR011050">
    <property type="entry name" value="Pectin_lyase_fold/virulence"/>
</dbReference>
<comment type="caution">
    <text evidence="3">The sequence shown here is derived from an EMBL/GenBank/DDBJ whole genome shotgun (WGS) entry which is preliminary data.</text>
</comment>
<dbReference type="InterPro" id="IPR013222">
    <property type="entry name" value="Glyco_hyd_98_carb-bd"/>
</dbReference>
<evidence type="ECO:0000256" key="1">
    <source>
        <dbReference type="SAM" id="SignalP"/>
    </source>
</evidence>
<gene>
    <name evidence="3" type="ORF">ACFOSB_16240</name>
</gene>
<name>A0ABV7ZBK7_9DEIO</name>
<dbReference type="Proteomes" id="UP001595803">
    <property type="component" value="Unassembled WGS sequence"/>
</dbReference>
<organism evidence="3 4">
    <name type="scientific">Deinococcus rufus</name>
    <dbReference type="NCBI Taxonomy" id="2136097"/>
    <lineage>
        <taxon>Bacteria</taxon>
        <taxon>Thermotogati</taxon>
        <taxon>Deinococcota</taxon>
        <taxon>Deinococci</taxon>
        <taxon>Deinococcales</taxon>
        <taxon>Deinococcaceae</taxon>
        <taxon>Deinococcus</taxon>
    </lineage>
</organism>
<dbReference type="InterPro" id="IPR024535">
    <property type="entry name" value="RHGA/B-epi-like_pectate_lyase"/>
</dbReference>
<protein>
    <submittedName>
        <fullName evidence="3">NPCBM/NEW2 domain-containing protein</fullName>
    </submittedName>
</protein>
<dbReference type="Gene3D" id="2.60.120.1060">
    <property type="entry name" value="NPCBM/NEW2 domain"/>
    <property type="match status" value="1"/>
</dbReference>
<accession>A0ABV7ZBK7</accession>
<evidence type="ECO:0000313" key="3">
    <source>
        <dbReference type="EMBL" id="MFC3834404.1"/>
    </source>
</evidence>
<dbReference type="InterPro" id="IPR038637">
    <property type="entry name" value="NPCBM_sf"/>
</dbReference>
<evidence type="ECO:0000313" key="4">
    <source>
        <dbReference type="Proteomes" id="UP001595803"/>
    </source>
</evidence>
<dbReference type="InterPro" id="IPR006626">
    <property type="entry name" value="PbH1"/>
</dbReference>
<keyword evidence="4" id="KW-1185">Reference proteome</keyword>
<sequence length="578" mass="59466">MSRLPSISSASARLVLLGVSLLLPACAGSGAPTGVPTGPTDTEITEGHITTDHGLSGQGLTLVSGDNPLSGASWTTATNGYGPVELNRSNGGPAASDGGPLTVAGVTSTRGYGVHAASSLSFATGSQCRSLSTQIGVDDEVGSRGTVRFVVRGDGVTLHDSGIVRGSDGLRTVTADISGRNTVQLVVTDAGDGTSHDHANWIQPTLHGCEVAASSGPALTPEQFGARGDGVTDDTAALTALFRAMNTQSQPVSFGAGRTYRFHRTAPTQFTITRTGTTITGNGAVLKVIDTESVSTLWYGVRIAGTDITVQDLGVDFNRARRPGTTSPSGQTAWFIDGGSRNVVLRRVQALNSPMDGIYIRDLVSTLPAASASTLPTGIRLEGVQALNSGRNNLSIVSARDVTVSGGRFNGARGYGDGPWAGIDIEPNRGSDVYGNRNIVIDGAETSDNLGSGIDVAQLDNEGITIRNHASHRNGGAALFLSPSGTITVDGLRASSYGSVTKAGVVAIVPSDRPGATVSLSNLEIRDTTGTKPSFFQNYVGTVTLNGLRASNVATKTVLGTYQPTAVSNVYLDGVRIR</sequence>
<dbReference type="Pfam" id="PF12708">
    <property type="entry name" value="Pect-lyase_RHGA_epim"/>
    <property type="match status" value="1"/>
</dbReference>
<dbReference type="SUPFAM" id="SSF51126">
    <property type="entry name" value="Pectin lyase-like"/>
    <property type="match status" value="1"/>
</dbReference>
<dbReference type="Pfam" id="PF08305">
    <property type="entry name" value="NPCBM"/>
    <property type="match status" value="1"/>
</dbReference>
<dbReference type="InterPro" id="IPR008979">
    <property type="entry name" value="Galactose-bd-like_sf"/>
</dbReference>
<proteinExistence type="predicted"/>
<feature type="chain" id="PRO_5047106458" evidence="1">
    <location>
        <begin position="28"/>
        <end position="578"/>
    </location>
</feature>
<feature type="signal peptide" evidence="1">
    <location>
        <begin position="1"/>
        <end position="27"/>
    </location>
</feature>
<dbReference type="RefSeq" id="WP_380102991.1">
    <property type="nucleotide sequence ID" value="NZ_JBHRZG010000024.1"/>
</dbReference>
<dbReference type="SMART" id="SM00776">
    <property type="entry name" value="NPCBM"/>
    <property type="match status" value="1"/>
</dbReference>
<dbReference type="SUPFAM" id="SSF49785">
    <property type="entry name" value="Galactose-binding domain-like"/>
    <property type="match status" value="1"/>
</dbReference>
<evidence type="ECO:0000259" key="2">
    <source>
        <dbReference type="SMART" id="SM00776"/>
    </source>
</evidence>
<dbReference type="InterPro" id="IPR012334">
    <property type="entry name" value="Pectin_lyas_fold"/>
</dbReference>
<dbReference type="Gene3D" id="2.160.20.10">
    <property type="entry name" value="Single-stranded right-handed beta-helix, Pectin lyase-like"/>
    <property type="match status" value="1"/>
</dbReference>
<reference evidence="4" key="1">
    <citation type="journal article" date="2019" name="Int. J. Syst. Evol. Microbiol.">
        <title>The Global Catalogue of Microorganisms (GCM) 10K type strain sequencing project: providing services to taxonomists for standard genome sequencing and annotation.</title>
        <authorList>
            <consortium name="The Broad Institute Genomics Platform"/>
            <consortium name="The Broad Institute Genome Sequencing Center for Infectious Disease"/>
            <person name="Wu L."/>
            <person name="Ma J."/>
        </authorList>
    </citation>
    <scope>NUCLEOTIDE SEQUENCE [LARGE SCALE GENOMIC DNA]</scope>
    <source>
        <strain evidence="4">CCTCC AB 2017081</strain>
    </source>
</reference>
<dbReference type="SMART" id="SM00710">
    <property type="entry name" value="PbH1"/>
    <property type="match status" value="8"/>
</dbReference>
<dbReference type="EMBL" id="JBHRZG010000024">
    <property type="protein sequence ID" value="MFC3834404.1"/>
    <property type="molecule type" value="Genomic_DNA"/>
</dbReference>
<keyword evidence="1" id="KW-0732">Signal</keyword>
<feature type="domain" description="Glycosyl hydrolase family 98 putative carbohydrate-binding module" evidence="2">
    <location>
        <begin position="63"/>
        <end position="208"/>
    </location>
</feature>